<evidence type="ECO:0000313" key="3">
    <source>
        <dbReference type="Proteomes" id="UP001500635"/>
    </source>
</evidence>
<comment type="caution">
    <text evidence="2">The sequence shown here is derived from an EMBL/GenBank/DDBJ whole genome shotgun (WGS) entry which is preliminary data.</text>
</comment>
<name>A0ABP8JTP1_9ACTN</name>
<evidence type="ECO:0000256" key="1">
    <source>
        <dbReference type="SAM" id="Phobius"/>
    </source>
</evidence>
<keyword evidence="3" id="KW-1185">Reference proteome</keyword>
<accession>A0ABP8JTP1</accession>
<evidence type="ECO:0000313" key="2">
    <source>
        <dbReference type="EMBL" id="GAA4395861.1"/>
    </source>
</evidence>
<keyword evidence="1" id="KW-0472">Membrane</keyword>
<reference evidence="3" key="1">
    <citation type="journal article" date="2019" name="Int. J. Syst. Evol. Microbiol.">
        <title>The Global Catalogue of Microorganisms (GCM) 10K type strain sequencing project: providing services to taxonomists for standard genome sequencing and annotation.</title>
        <authorList>
            <consortium name="The Broad Institute Genomics Platform"/>
            <consortium name="The Broad Institute Genome Sequencing Center for Infectious Disease"/>
            <person name="Wu L."/>
            <person name="Ma J."/>
        </authorList>
    </citation>
    <scope>NUCLEOTIDE SEQUENCE [LARGE SCALE GENOMIC DNA]</scope>
    <source>
        <strain evidence="3">JCM 17688</strain>
    </source>
</reference>
<feature type="transmembrane region" description="Helical" evidence="1">
    <location>
        <begin position="138"/>
        <end position="159"/>
    </location>
</feature>
<organism evidence="2 3">
    <name type="scientific">Tsukamurella soli</name>
    <dbReference type="NCBI Taxonomy" id="644556"/>
    <lineage>
        <taxon>Bacteria</taxon>
        <taxon>Bacillati</taxon>
        <taxon>Actinomycetota</taxon>
        <taxon>Actinomycetes</taxon>
        <taxon>Mycobacteriales</taxon>
        <taxon>Tsukamurellaceae</taxon>
        <taxon>Tsukamurella</taxon>
    </lineage>
</organism>
<proteinExistence type="predicted"/>
<sequence>MTEAVDWEPSDAQIAAMTVAQRRALIQRLERPAAELIHPVIAARIRRVRVSLMMSGSVALIPWIVFLGLTLPNRYVADHWSATWIGFDALLVLLMAMTAYFGWRRRMLLLLTGFATGVLLVCDAWFDIMTSEPHDLPVSLATAAFAELPLAAVLILGPLRIMRLVASRLWLLETGMRVWHLEFPF</sequence>
<dbReference type="EMBL" id="BAABFR010000045">
    <property type="protein sequence ID" value="GAA4395861.1"/>
    <property type="molecule type" value="Genomic_DNA"/>
</dbReference>
<feature type="transmembrane region" description="Helical" evidence="1">
    <location>
        <begin position="50"/>
        <end position="69"/>
    </location>
</feature>
<feature type="transmembrane region" description="Helical" evidence="1">
    <location>
        <begin position="108"/>
        <end position="126"/>
    </location>
</feature>
<dbReference type="Proteomes" id="UP001500635">
    <property type="component" value="Unassembled WGS sequence"/>
</dbReference>
<keyword evidence="1" id="KW-0812">Transmembrane</keyword>
<gene>
    <name evidence="2" type="ORF">GCM10023147_29550</name>
</gene>
<keyword evidence="1" id="KW-1133">Transmembrane helix</keyword>
<feature type="transmembrane region" description="Helical" evidence="1">
    <location>
        <begin position="81"/>
        <end position="101"/>
    </location>
</feature>
<protein>
    <submittedName>
        <fullName evidence="2">Uncharacterized protein</fullName>
    </submittedName>
</protein>